<gene>
    <name evidence="1" type="ORF">UFOVP115_36</name>
</gene>
<sequence>MQGNDISNAMPQRIIVTADVITDSYEDTKKVLGLIPVKTKHKEYNRLVLSHLYMVTLKRGITMELISFTHSESDMVELMFHLDKIGTNPFRYGSSYKSVDKLVAELPYRPEVIGVIDIPARLLRYGRWGMDFPSL</sequence>
<name>A0A6J5L5C9_9CAUD</name>
<protein>
    <submittedName>
        <fullName evidence="1">Uncharacterized protein</fullName>
    </submittedName>
</protein>
<reference evidence="1" key="1">
    <citation type="submission" date="2020-04" db="EMBL/GenBank/DDBJ databases">
        <authorList>
            <person name="Chiriac C."/>
            <person name="Salcher M."/>
            <person name="Ghai R."/>
            <person name="Kavagutti S V."/>
        </authorList>
    </citation>
    <scope>NUCLEOTIDE SEQUENCE</scope>
</reference>
<dbReference type="EMBL" id="LR796236">
    <property type="protein sequence ID" value="CAB4129521.1"/>
    <property type="molecule type" value="Genomic_DNA"/>
</dbReference>
<evidence type="ECO:0000313" key="1">
    <source>
        <dbReference type="EMBL" id="CAB4129521.1"/>
    </source>
</evidence>
<organism evidence="1">
    <name type="scientific">uncultured Caudovirales phage</name>
    <dbReference type="NCBI Taxonomy" id="2100421"/>
    <lineage>
        <taxon>Viruses</taxon>
        <taxon>Duplodnaviria</taxon>
        <taxon>Heunggongvirae</taxon>
        <taxon>Uroviricota</taxon>
        <taxon>Caudoviricetes</taxon>
        <taxon>Peduoviridae</taxon>
        <taxon>Maltschvirus</taxon>
        <taxon>Maltschvirus maltsch</taxon>
    </lineage>
</organism>
<accession>A0A6J5L5C9</accession>
<proteinExistence type="predicted"/>